<evidence type="ECO:0000256" key="1">
    <source>
        <dbReference type="SAM" id="SignalP"/>
    </source>
</evidence>
<dbReference type="NCBIfam" id="TIGR03435">
    <property type="entry name" value="Soli_TIGR03435"/>
    <property type="match status" value="1"/>
</dbReference>
<accession>A0A1I6LKD5</accession>
<dbReference type="Pfam" id="PF12543">
    <property type="entry name" value="DUF3738"/>
    <property type="match status" value="1"/>
</dbReference>
<keyword evidence="3" id="KW-1185">Reference proteome</keyword>
<dbReference type="OrthoDB" id="108420at2"/>
<proteinExistence type="predicted"/>
<evidence type="ECO:0000313" key="3">
    <source>
        <dbReference type="Proteomes" id="UP000199024"/>
    </source>
</evidence>
<dbReference type="EMBL" id="FOZL01000001">
    <property type="protein sequence ID" value="SFS03997.1"/>
    <property type="molecule type" value="Genomic_DNA"/>
</dbReference>
<name>A0A1I6LKD5_9BACT</name>
<dbReference type="RefSeq" id="WP_089836894.1">
    <property type="nucleotide sequence ID" value="NZ_FOZL01000001.1"/>
</dbReference>
<protein>
    <submittedName>
        <fullName evidence="2">Soil-associated protein, TIGR03435 family</fullName>
    </submittedName>
</protein>
<gene>
    <name evidence="2" type="ORF">SAMN05421771_0843</name>
</gene>
<keyword evidence="1" id="KW-0732">Signal</keyword>
<evidence type="ECO:0000313" key="2">
    <source>
        <dbReference type="EMBL" id="SFS03997.1"/>
    </source>
</evidence>
<dbReference type="Proteomes" id="UP000199024">
    <property type="component" value="Unassembled WGS sequence"/>
</dbReference>
<feature type="chain" id="PRO_5011688220" evidence="1">
    <location>
        <begin position="21"/>
        <end position="260"/>
    </location>
</feature>
<dbReference type="STRING" id="474950.SAMN05421771_0843"/>
<organism evidence="2 3">
    <name type="scientific">Granulicella pectinivorans</name>
    <dbReference type="NCBI Taxonomy" id="474950"/>
    <lineage>
        <taxon>Bacteria</taxon>
        <taxon>Pseudomonadati</taxon>
        <taxon>Acidobacteriota</taxon>
        <taxon>Terriglobia</taxon>
        <taxon>Terriglobales</taxon>
        <taxon>Acidobacteriaceae</taxon>
        <taxon>Granulicella</taxon>
    </lineage>
</organism>
<dbReference type="InterPro" id="IPR017801">
    <property type="entry name" value="DUF3738"/>
</dbReference>
<dbReference type="AlphaFoldDB" id="A0A1I6LKD5"/>
<reference evidence="2 3" key="1">
    <citation type="submission" date="2016-10" db="EMBL/GenBank/DDBJ databases">
        <authorList>
            <person name="de Groot N.N."/>
        </authorList>
    </citation>
    <scope>NUCLEOTIDE SEQUENCE [LARGE SCALE GENOMIC DNA]</scope>
    <source>
        <strain evidence="2 3">DSM 21001</strain>
    </source>
</reference>
<sequence>MKRMLCFIAILAASSGFAQTAPVTETKAPAYDVVSIKPNDHGRGVSIHINNNIFNAIHISLKELVAQAYGTRWDLISGGPSWIESNGFDIQAKVLDADPHALSKLSNQQRGALLRPMLGERFGLKIHTEVKTLPIYELVVVKGTPKFSEASPADKDKRWNNATAGGMIIHNGTLVAHDVSLSRLIDVVAGQLHREVVDKTGLTGSYDIQLNWTRDDDPSPERSAPYLAQALEEQLGLKLVAAKGPVETLVIDHAELPTED</sequence>
<feature type="signal peptide" evidence="1">
    <location>
        <begin position="1"/>
        <end position="20"/>
    </location>
</feature>